<dbReference type="Pfam" id="PF09261">
    <property type="entry name" value="Alpha-mann_mid"/>
    <property type="match status" value="1"/>
</dbReference>
<keyword evidence="4 10" id="KW-0378">Hydrolase</keyword>
<comment type="cofactor">
    <cofactor evidence="10">
        <name>Zn(2+)</name>
        <dbReference type="ChEBI" id="CHEBI:29105"/>
    </cofactor>
    <text evidence="10">Binds 1 zinc ion per subunit.</text>
</comment>
<dbReference type="PANTHER" id="PTHR11607">
    <property type="entry name" value="ALPHA-MANNOSIDASE"/>
    <property type="match status" value="1"/>
</dbReference>
<proteinExistence type="inferred from homology"/>
<comment type="catalytic activity">
    <reaction evidence="9">
        <text>N(4)-{beta-D-GlcNAc-(1-&gt;2)-alpha-D-Man-(1-&gt;3)-[alpha-D-Man-(1-&gt;3)-[alpha-D-Man-(1-&gt;6)]-alpha-D-Man-(1-&gt;6)]-beta-D-Man-(1-&gt;4)-beta-D-GlcNAc-(1-&gt;4)-beta-D-GlcNAc}-L-asparaginyl-[protein] + 2 H2O = 2 alpha-D-mannopyranose + an N(4)-{beta-D-GlcNAc-(1-&gt;2)-alpha-D-Man-(1-&gt;3)-[alpha-D-Man-(1-&gt;6)]-beta-D-Man-(1-&gt;4)-beta-D-GlcNAc-(1-&gt;4)-beta-D-GlcNAc}-L-asparaginyl-[protein]</text>
        <dbReference type="Rhea" id="RHEA:56052"/>
        <dbReference type="Rhea" id="RHEA-COMP:14368"/>
        <dbReference type="Rhea" id="RHEA-COMP:14369"/>
        <dbReference type="ChEBI" id="CHEBI:15377"/>
        <dbReference type="ChEBI" id="CHEBI:28729"/>
        <dbReference type="ChEBI" id="CHEBI:60615"/>
        <dbReference type="ChEBI" id="CHEBI:60625"/>
        <dbReference type="EC" id="3.2.1.114"/>
    </reaction>
</comment>
<dbReference type="InterPro" id="IPR000602">
    <property type="entry name" value="Glyco_hydro_38_N"/>
</dbReference>
<dbReference type="InterPro" id="IPR050843">
    <property type="entry name" value="Glycosyl_Hydrlase_38"/>
</dbReference>
<keyword evidence="11" id="KW-0472">Membrane</keyword>
<sequence>MKMIKLIRRYFKWLVIIGMVSLISMILITYFMIDDKLLKGLKSSKVTVENDNPIKLENRISKLENDVNHNKKVLNEIQEILFHKKLIDTNKKNAPLNKLLYQNNVNKNLTCNHNSLKIPNVDIQMLDLYRQLDFDNPDGGVWKQGWPITYDEKQWNTTRKLNVFVVPHSHNDPGWLETFEKYYEHKTQRILSNMVTKLSYDKRRKFIWAEISFFKLWWDDQSSDTKKLVKRLIVDGQLEIVGGGWVMPDEAVSHWSAQLTQLTQGHQWLKENLDYIPMSSWAIDPFGLSPTMPYLLKNSGVENLIIQRVHYSVKKYLAKGKNLEFKWRQLWDHNGSTELLTHVMPFYSYDVPHTCGPDPKICCQFDFFRLPKFGLSCPWRVNPQVITDKNVAKRAELLLDQYRKKSQLFKSNVVLAPLGDDFRYSQSTEWDEQYDNYQRLFDYMNNNDNLHVKIQFGTLTDYFNAMKNELKDKELPKLSGDFFTYADRDDHYWSGYYTSRPYHKQLDRVLLSTLRASEILAAVGWANGYHNLIKNSLEKRLVDARQLHALFQHHDGVTGTAKDHVVIDYAKKMIKALNNSNHVLQIAAAHLLQHNKKPSPSFGLNEESKYLIMDEMRSHHTSIGERQTIIFIDNATPEKILIYNSLPRERKKVQSLIISMPFVRVTDRNGQSIECQISPIFISSATLSDSKYELSFLANVPGFGITTYFIYPVQRKALPSTSHIANIQIYNTAIPPNSVPAFERIQILPHTQEFSIGYKPELIATFSKSGFLKSLNIANTTFPVHLEFVKYGTVSAPRPQSGAYLFLPDKPKPDPLYTTNDWAIHVITGPIYSKVYLVLSHVRHTCTLFHSSGADGLGLHIINEVDISKTTNFELAMKFNTDIVSNDEFFTDLNGLNMIRRQRFSKLPIQANYYPLPAAGYIEDKRARLTILTGQPLGAASMGSGQFEIMQDRRLMQDDERGLEQGVTDNLNTKHKFIVILEKKKMSCKSSVPNNPAGMLSVGGHLAAEELLHPTIVMHPHESSSIDLNPYFSPLYTDLPIDISVISFRVFPLPDTTDKGIGVVLHRQPLDTCLGEESTFKRFNISSTGEINLAKFINISEHWTISETSLTFNSVGSTLKSPIIQLCPNQLLSVLFHQTQS</sequence>
<dbReference type="AlphaFoldDB" id="A0A834XMU0"/>
<evidence type="ECO:0000256" key="5">
    <source>
        <dbReference type="ARBA" id="ARBA00022833"/>
    </source>
</evidence>
<comment type="similarity">
    <text evidence="1 10">Belongs to the glycosyl hydrolase 38 family.</text>
</comment>
<dbReference type="Gene3D" id="2.60.40.1180">
    <property type="entry name" value="Golgi alpha-mannosidase II"/>
    <property type="match status" value="1"/>
</dbReference>
<dbReference type="OrthoDB" id="10261055at2759"/>
<dbReference type="SUPFAM" id="SSF74650">
    <property type="entry name" value="Galactose mutarotase-like"/>
    <property type="match status" value="1"/>
</dbReference>
<evidence type="ECO:0000313" key="13">
    <source>
        <dbReference type="EMBL" id="KAF7990178.1"/>
    </source>
</evidence>
<evidence type="ECO:0000256" key="8">
    <source>
        <dbReference type="ARBA" id="ARBA00059516"/>
    </source>
</evidence>
<keyword evidence="11" id="KW-1133">Transmembrane helix</keyword>
<dbReference type="InterPro" id="IPR037094">
    <property type="entry name" value="Glyco_hydro_38_cen_sf"/>
</dbReference>
<keyword evidence="3 10" id="KW-0479">Metal-binding</keyword>
<evidence type="ECO:0000256" key="7">
    <source>
        <dbReference type="ARBA" id="ARBA00023295"/>
    </source>
</evidence>
<dbReference type="Pfam" id="PF01074">
    <property type="entry name" value="Glyco_hydro_38N"/>
    <property type="match status" value="1"/>
</dbReference>
<dbReference type="InterPro" id="IPR013780">
    <property type="entry name" value="Glyco_hydro_b"/>
</dbReference>
<dbReference type="EMBL" id="JACMRX010000005">
    <property type="protein sequence ID" value="KAF7990178.1"/>
    <property type="molecule type" value="Genomic_DNA"/>
</dbReference>
<dbReference type="InterPro" id="IPR028995">
    <property type="entry name" value="Glyco_hydro_57/38_cen_sf"/>
</dbReference>
<dbReference type="GO" id="GO:0000139">
    <property type="term" value="C:Golgi membrane"/>
    <property type="evidence" value="ECO:0007669"/>
    <property type="project" value="TreeGrafter"/>
</dbReference>
<dbReference type="FunFam" id="1.20.1270.50:FF:000001">
    <property type="entry name" value="Alpha-mannosidase"/>
    <property type="match status" value="1"/>
</dbReference>
<dbReference type="SMART" id="SM00872">
    <property type="entry name" value="Alpha-mann_mid"/>
    <property type="match status" value="1"/>
</dbReference>
<dbReference type="FunFam" id="3.20.110.10:FF:000003">
    <property type="entry name" value="Alpha-mannosidase"/>
    <property type="match status" value="1"/>
</dbReference>
<keyword evidence="7 10" id="KW-0326">Glycosidase</keyword>
<dbReference type="InterPro" id="IPR015341">
    <property type="entry name" value="Glyco_hydro_38_cen"/>
</dbReference>
<evidence type="ECO:0000256" key="6">
    <source>
        <dbReference type="ARBA" id="ARBA00023157"/>
    </source>
</evidence>
<evidence type="ECO:0000256" key="3">
    <source>
        <dbReference type="ARBA" id="ARBA00022723"/>
    </source>
</evidence>
<dbReference type="Gene3D" id="1.20.1270.50">
    <property type="entry name" value="Glycoside hydrolase family 38, central domain"/>
    <property type="match status" value="1"/>
</dbReference>
<feature type="domain" description="Glycoside hydrolase family 38 central" evidence="12">
    <location>
        <begin position="491"/>
        <end position="573"/>
    </location>
</feature>
<protein>
    <recommendedName>
        <fullName evidence="10">Alpha-mannosidase</fullName>
        <ecNumber evidence="10">3.2.1.-</ecNumber>
    </recommendedName>
</protein>
<dbReference type="PANTHER" id="PTHR11607:SF3">
    <property type="entry name" value="LYSOSOMAL ALPHA-MANNOSIDASE"/>
    <property type="match status" value="1"/>
</dbReference>
<dbReference type="GO" id="GO:0006013">
    <property type="term" value="P:mannose metabolic process"/>
    <property type="evidence" value="ECO:0007669"/>
    <property type="project" value="InterPro"/>
</dbReference>
<dbReference type="InterPro" id="IPR011682">
    <property type="entry name" value="Glyco_hydro_38_C"/>
</dbReference>
<accession>A0A834XMU0</accession>
<dbReference type="GO" id="GO:0004572">
    <property type="term" value="F:mannosyl-oligosaccharide 1,3-1,6-alpha-mannosidase activity"/>
    <property type="evidence" value="ECO:0007669"/>
    <property type="project" value="UniProtKB-EC"/>
</dbReference>
<dbReference type="InterPro" id="IPR011330">
    <property type="entry name" value="Glyco_hydro/deAcase_b/a-brl"/>
</dbReference>
<evidence type="ECO:0000313" key="14">
    <source>
        <dbReference type="Proteomes" id="UP000639338"/>
    </source>
</evidence>
<comment type="function">
    <text evidence="8">Catalyzes the first committed step in the biosynthesis of complex N-glycans. It controls conversion of high mannose to complex N-glycans; the final hydrolytic step in the N-glycan maturation pathway.</text>
</comment>
<dbReference type="Proteomes" id="UP000639338">
    <property type="component" value="Unassembled WGS sequence"/>
</dbReference>
<dbReference type="GO" id="GO:0006491">
    <property type="term" value="P:N-glycan processing"/>
    <property type="evidence" value="ECO:0007669"/>
    <property type="project" value="TreeGrafter"/>
</dbReference>
<evidence type="ECO:0000256" key="4">
    <source>
        <dbReference type="ARBA" id="ARBA00022801"/>
    </source>
</evidence>
<dbReference type="CDD" id="cd10809">
    <property type="entry name" value="GH38N_AMII_GMII_SfManIII_like"/>
    <property type="match status" value="1"/>
</dbReference>
<evidence type="ECO:0000256" key="2">
    <source>
        <dbReference type="ARBA" id="ARBA00011748"/>
    </source>
</evidence>
<keyword evidence="6" id="KW-1015">Disulfide bond</keyword>
<reference evidence="13 14" key="1">
    <citation type="submission" date="2020-08" db="EMBL/GenBank/DDBJ databases">
        <title>Aphidius gifuensis genome sequencing and assembly.</title>
        <authorList>
            <person name="Du Z."/>
        </authorList>
    </citation>
    <scope>NUCLEOTIDE SEQUENCE [LARGE SCALE GENOMIC DNA]</scope>
    <source>
        <strain evidence="13">YNYX2018</strain>
        <tissue evidence="13">Adults</tissue>
    </source>
</reference>
<evidence type="ECO:0000256" key="9">
    <source>
        <dbReference type="ARBA" id="ARBA00093232"/>
    </source>
</evidence>
<dbReference type="SUPFAM" id="SSF88713">
    <property type="entry name" value="Glycoside hydrolase/deacetylase"/>
    <property type="match status" value="1"/>
</dbReference>
<evidence type="ECO:0000259" key="12">
    <source>
        <dbReference type="SMART" id="SM00872"/>
    </source>
</evidence>
<dbReference type="Pfam" id="PF07748">
    <property type="entry name" value="Glyco_hydro_38C"/>
    <property type="match status" value="1"/>
</dbReference>
<dbReference type="EC" id="3.2.1.-" evidence="10"/>
<keyword evidence="5 10" id="KW-0862">Zinc</keyword>
<name>A0A834XMU0_APHGI</name>
<keyword evidence="14" id="KW-1185">Reference proteome</keyword>
<feature type="transmembrane region" description="Helical" evidence="11">
    <location>
        <begin position="12"/>
        <end position="33"/>
    </location>
</feature>
<dbReference type="GO" id="GO:0046872">
    <property type="term" value="F:metal ion binding"/>
    <property type="evidence" value="ECO:0007669"/>
    <property type="project" value="UniProtKB-KW"/>
</dbReference>
<dbReference type="GO" id="GO:0030246">
    <property type="term" value="F:carbohydrate binding"/>
    <property type="evidence" value="ECO:0007669"/>
    <property type="project" value="InterPro"/>
</dbReference>
<evidence type="ECO:0000256" key="10">
    <source>
        <dbReference type="RuleBase" id="RU361199"/>
    </source>
</evidence>
<gene>
    <name evidence="13" type="ORF">HCN44_010844</name>
</gene>
<comment type="subunit">
    <text evidence="2">Homodimer; disulfide-linked.</text>
</comment>
<evidence type="ECO:0000256" key="1">
    <source>
        <dbReference type="ARBA" id="ARBA00009792"/>
    </source>
</evidence>
<dbReference type="InterPro" id="IPR011013">
    <property type="entry name" value="Gal_mutarotase_sf_dom"/>
</dbReference>
<dbReference type="SUPFAM" id="SSF88688">
    <property type="entry name" value="Families 57/38 glycoside transferase middle domain"/>
    <property type="match status" value="1"/>
</dbReference>
<organism evidence="13 14">
    <name type="scientific">Aphidius gifuensis</name>
    <name type="common">Parasitoid wasp</name>
    <dbReference type="NCBI Taxonomy" id="684658"/>
    <lineage>
        <taxon>Eukaryota</taxon>
        <taxon>Metazoa</taxon>
        <taxon>Ecdysozoa</taxon>
        <taxon>Arthropoda</taxon>
        <taxon>Hexapoda</taxon>
        <taxon>Insecta</taxon>
        <taxon>Pterygota</taxon>
        <taxon>Neoptera</taxon>
        <taxon>Endopterygota</taxon>
        <taxon>Hymenoptera</taxon>
        <taxon>Apocrita</taxon>
        <taxon>Ichneumonoidea</taxon>
        <taxon>Braconidae</taxon>
        <taxon>Aphidiinae</taxon>
        <taxon>Aphidius</taxon>
    </lineage>
</organism>
<dbReference type="Gene3D" id="2.70.98.30">
    <property type="entry name" value="Golgi alpha-mannosidase II, domain 4"/>
    <property type="match status" value="1"/>
</dbReference>
<dbReference type="InterPro" id="IPR027291">
    <property type="entry name" value="Glyco_hydro_38_N_sf"/>
</dbReference>
<comment type="caution">
    <text evidence="13">The sequence shown here is derived from an EMBL/GenBank/DDBJ whole genome shotgun (WGS) entry which is preliminary data.</text>
</comment>
<dbReference type="Gene3D" id="3.20.110.10">
    <property type="entry name" value="Glycoside hydrolase 38, N terminal domain"/>
    <property type="match status" value="1"/>
</dbReference>
<keyword evidence="11" id="KW-0812">Transmembrane</keyword>
<evidence type="ECO:0000256" key="11">
    <source>
        <dbReference type="SAM" id="Phobius"/>
    </source>
</evidence>